<feature type="repeat" description="WD" evidence="7">
    <location>
        <begin position="303"/>
        <end position="344"/>
    </location>
</feature>
<dbReference type="GO" id="GO:0051301">
    <property type="term" value="P:cell division"/>
    <property type="evidence" value="ECO:0007669"/>
    <property type="project" value="UniProtKB-KW"/>
</dbReference>
<dbReference type="AlphaFoldDB" id="A0A642UUX9"/>
<dbReference type="OrthoDB" id="10263272at2759"/>
<dbReference type="PANTHER" id="PTHR19918">
    <property type="entry name" value="CELL DIVISION CYCLE 20 CDC20 FIZZY -RELATED"/>
    <property type="match status" value="1"/>
</dbReference>
<dbReference type="GO" id="GO:0005680">
    <property type="term" value="C:anaphase-promoting complex"/>
    <property type="evidence" value="ECO:0007669"/>
    <property type="project" value="TreeGrafter"/>
</dbReference>
<dbReference type="PROSITE" id="PS50294">
    <property type="entry name" value="WD_REPEATS_REGION"/>
    <property type="match status" value="2"/>
</dbReference>
<gene>
    <name evidence="10" type="ORF">DIURU_001346</name>
</gene>
<keyword evidence="4" id="KW-0677">Repeat</keyword>
<feature type="compositionally biased region" description="Polar residues" evidence="8">
    <location>
        <begin position="56"/>
        <end position="66"/>
    </location>
</feature>
<evidence type="ECO:0000259" key="9">
    <source>
        <dbReference type="Pfam" id="PF24807"/>
    </source>
</evidence>
<feature type="compositionally biased region" description="Basic residues" evidence="8">
    <location>
        <begin position="1"/>
        <end position="10"/>
    </location>
</feature>
<dbReference type="GeneID" id="54779999"/>
<dbReference type="Gene3D" id="2.130.10.10">
    <property type="entry name" value="YVTN repeat-like/Quinoprotein amine dehydrogenase"/>
    <property type="match status" value="1"/>
</dbReference>
<evidence type="ECO:0000256" key="4">
    <source>
        <dbReference type="ARBA" id="ARBA00022737"/>
    </source>
</evidence>
<keyword evidence="11" id="KW-1185">Reference proteome</keyword>
<feature type="domain" description="CDC20/Fizzy WD40" evidence="9">
    <location>
        <begin position="174"/>
        <end position="469"/>
    </location>
</feature>
<feature type="repeat" description="WD" evidence="7">
    <location>
        <begin position="219"/>
        <end position="260"/>
    </location>
</feature>
<dbReference type="RefSeq" id="XP_034013856.1">
    <property type="nucleotide sequence ID" value="XM_034153879.1"/>
</dbReference>
<dbReference type="GO" id="GO:0010997">
    <property type="term" value="F:anaphase-promoting complex binding"/>
    <property type="evidence" value="ECO:0007669"/>
    <property type="project" value="InterPro"/>
</dbReference>
<evidence type="ECO:0000313" key="10">
    <source>
        <dbReference type="EMBL" id="KAA8905810.1"/>
    </source>
</evidence>
<dbReference type="Proteomes" id="UP000449547">
    <property type="component" value="Unassembled WGS sequence"/>
</dbReference>
<reference evidence="10 11" key="1">
    <citation type="submission" date="2019-07" db="EMBL/GenBank/DDBJ databases">
        <title>Genome assembly of two rare yeast pathogens: Diutina rugosa and Trichomonascus ciferrii.</title>
        <authorList>
            <person name="Mixao V."/>
            <person name="Saus E."/>
            <person name="Hansen A."/>
            <person name="Lass-Flor C."/>
            <person name="Gabaldon T."/>
        </authorList>
    </citation>
    <scope>NUCLEOTIDE SEQUENCE [LARGE SCALE GENOMIC DNA]</scope>
    <source>
        <strain evidence="10 11">CBS 613</strain>
    </source>
</reference>
<dbReference type="InterPro" id="IPR015943">
    <property type="entry name" value="WD40/YVTN_repeat-like_dom_sf"/>
</dbReference>
<dbReference type="GO" id="GO:1905786">
    <property type="term" value="P:positive regulation of anaphase-promoting complex-dependent catabolic process"/>
    <property type="evidence" value="ECO:0007669"/>
    <property type="project" value="TreeGrafter"/>
</dbReference>
<dbReference type="Pfam" id="PF24807">
    <property type="entry name" value="WD40_CDC20-Fz"/>
    <property type="match status" value="1"/>
</dbReference>
<sequence length="500" mass="54868">MSGVPTKRKRLQDMSPNVQRVSKATNPMLLPPPSSRSQSFQGYPHGSPKAKLRRTASLTLGDSQSLDRFIPSRHNSTTGKLESTTEAPHPNASPRTHIQVQTSKIYQRHVAEACGLDMNSRVLLYQPLPPERRKPHSLFNFEQSLASRAPASAIKPAAAYRRAKKIPTAPERVLDAPGLIDDFYLNLLAWSSTNLLAIGLEDSVYVWNASTGSVGMLCESANKSMVTSLRWSDDGSYISVGKDDGSIEIWDVDTSAKLRTLQFGHATRIAAQSWSKHVLTSGSRVGTISHSDVRVASHLSAEHKVHRAEVCGIEYRPDGQQWASGGNDNLVAIWDARNSTSPAFQKTNHKAAVKALSWCPYQSSLLATGGGSSDKAIHFWNTTSGARVNTIETDSQISSLNWGYADGIGMEIVATHGFPTNNISLFQYPTLQKTGEIVRAHDSRLLAGCLSPDQLTLATVAGDENLKFWSLFDLAKRRAGARDEDKENKEEPIENYMAFR</sequence>
<dbReference type="InterPro" id="IPR036322">
    <property type="entry name" value="WD40_repeat_dom_sf"/>
</dbReference>
<evidence type="ECO:0000256" key="6">
    <source>
        <dbReference type="ARBA" id="ARBA00023306"/>
    </source>
</evidence>
<evidence type="ECO:0000256" key="8">
    <source>
        <dbReference type="SAM" id="MobiDB-lite"/>
    </source>
</evidence>
<protein>
    <recommendedName>
        <fullName evidence="9">CDC20/Fizzy WD40 domain-containing protein</fullName>
    </recommendedName>
</protein>
<name>A0A642UUX9_DIURU</name>
<evidence type="ECO:0000256" key="1">
    <source>
        <dbReference type="ARBA" id="ARBA00006445"/>
    </source>
</evidence>
<evidence type="ECO:0000256" key="2">
    <source>
        <dbReference type="ARBA" id="ARBA00022574"/>
    </source>
</evidence>
<dbReference type="PANTHER" id="PTHR19918:SF8">
    <property type="entry name" value="FI02843P"/>
    <property type="match status" value="1"/>
</dbReference>
<comment type="similarity">
    <text evidence="1">Belongs to the WD repeat CDC20/Fizzy family.</text>
</comment>
<feature type="repeat" description="WD" evidence="7">
    <location>
        <begin position="438"/>
        <end position="471"/>
    </location>
</feature>
<dbReference type="EMBL" id="SWFT01000041">
    <property type="protein sequence ID" value="KAA8905810.1"/>
    <property type="molecule type" value="Genomic_DNA"/>
</dbReference>
<dbReference type="VEuPathDB" id="FungiDB:DIURU_001346"/>
<organism evidence="10 11">
    <name type="scientific">Diutina rugosa</name>
    <name type="common">Yeast</name>
    <name type="synonym">Candida rugosa</name>
    <dbReference type="NCBI Taxonomy" id="5481"/>
    <lineage>
        <taxon>Eukaryota</taxon>
        <taxon>Fungi</taxon>
        <taxon>Dikarya</taxon>
        <taxon>Ascomycota</taxon>
        <taxon>Saccharomycotina</taxon>
        <taxon>Pichiomycetes</taxon>
        <taxon>Debaryomycetaceae</taxon>
        <taxon>Diutina</taxon>
    </lineage>
</organism>
<dbReference type="SUPFAM" id="SSF50978">
    <property type="entry name" value="WD40 repeat-like"/>
    <property type="match status" value="1"/>
</dbReference>
<dbReference type="OMA" id="TWSDDDC"/>
<evidence type="ECO:0000256" key="5">
    <source>
        <dbReference type="ARBA" id="ARBA00022776"/>
    </source>
</evidence>
<accession>A0A642UUX9</accession>
<feature type="region of interest" description="Disordered" evidence="8">
    <location>
        <begin position="480"/>
        <end position="500"/>
    </location>
</feature>
<dbReference type="InterPro" id="IPR033010">
    <property type="entry name" value="Cdc20/Fizzy"/>
</dbReference>
<dbReference type="InterPro" id="IPR001680">
    <property type="entry name" value="WD40_rpt"/>
</dbReference>
<keyword evidence="3" id="KW-0132">Cell division</keyword>
<feature type="compositionally biased region" description="Polar residues" evidence="8">
    <location>
        <begin position="14"/>
        <end position="25"/>
    </location>
</feature>
<dbReference type="GO" id="GO:1990757">
    <property type="term" value="F:ubiquitin ligase activator activity"/>
    <property type="evidence" value="ECO:0007669"/>
    <property type="project" value="TreeGrafter"/>
</dbReference>
<feature type="compositionally biased region" description="Polar residues" evidence="8">
    <location>
        <begin position="73"/>
        <end position="86"/>
    </location>
</feature>
<feature type="compositionally biased region" description="Basic and acidic residues" evidence="8">
    <location>
        <begin position="480"/>
        <end position="492"/>
    </location>
</feature>
<keyword evidence="5" id="KW-0498">Mitosis</keyword>
<comment type="caution">
    <text evidence="10">The sequence shown here is derived from an EMBL/GenBank/DDBJ whole genome shotgun (WGS) entry which is preliminary data.</text>
</comment>
<dbReference type="GO" id="GO:0031145">
    <property type="term" value="P:anaphase-promoting complex-dependent catabolic process"/>
    <property type="evidence" value="ECO:0007669"/>
    <property type="project" value="TreeGrafter"/>
</dbReference>
<dbReference type="SMART" id="SM00320">
    <property type="entry name" value="WD40"/>
    <property type="match status" value="5"/>
</dbReference>
<dbReference type="InterPro" id="IPR056150">
    <property type="entry name" value="WD40_CDC20-Fz"/>
</dbReference>
<evidence type="ECO:0000256" key="7">
    <source>
        <dbReference type="PROSITE-ProRule" id="PRU00221"/>
    </source>
</evidence>
<dbReference type="PROSITE" id="PS50082">
    <property type="entry name" value="WD_REPEATS_2"/>
    <property type="match status" value="3"/>
</dbReference>
<proteinExistence type="inferred from homology"/>
<keyword evidence="2 7" id="KW-0853">WD repeat</keyword>
<evidence type="ECO:0000256" key="3">
    <source>
        <dbReference type="ARBA" id="ARBA00022618"/>
    </source>
</evidence>
<evidence type="ECO:0000313" key="11">
    <source>
        <dbReference type="Proteomes" id="UP000449547"/>
    </source>
</evidence>
<keyword evidence="6" id="KW-0131">Cell cycle</keyword>
<feature type="region of interest" description="Disordered" evidence="8">
    <location>
        <begin position="1"/>
        <end position="97"/>
    </location>
</feature>